<feature type="compositionally biased region" description="Polar residues" evidence="2">
    <location>
        <begin position="298"/>
        <end position="312"/>
    </location>
</feature>
<dbReference type="OrthoDB" id="6130045at2759"/>
<feature type="coiled-coil region" evidence="1">
    <location>
        <begin position="252"/>
        <end position="282"/>
    </location>
</feature>
<evidence type="ECO:0000313" key="4">
    <source>
        <dbReference type="Proteomes" id="UP000242188"/>
    </source>
</evidence>
<protein>
    <submittedName>
        <fullName evidence="3">Uncharacterized protein</fullName>
    </submittedName>
</protein>
<proteinExistence type="predicted"/>
<evidence type="ECO:0000256" key="2">
    <source>
        <dbReference type="SAM" id="MobiDB-lite"/>
    </source>
</evidence>
<reference evidence="3 4" key="1">
    <citation type="journal article" date="2017" name="Nat. Ecol. Evol.">
        <title>Scallop genome provides insights into evolution of bilaterian karyotype and development.</title>
        <authorList>
            <person name="Wang S."/>
            <person name="Zhang J."/>
            <person name="Jiao W."/>
            <person name="Li J."/>
            <person name="Xun X."/>
            <person name="Sun Y."/>
            <person name="Guo X."/>
            <person name="Huan P."/>
            <person name="Dong B."/>
            <person name="Zhang L."/>
            <person name="Hu X."/>
            <person name="Sun X."/>
            <person name="Wang J."/>
            <person name="Zhao C."/>
            <person name="Wang Y."/>
            <person name="Wang D."/>
            <person name="Huang X."/>
            <person name="Wang R."/>
            <person name="Lv J."/>
            <person name="Li Y."/>
            <person name="Zhang Z."/>
            <person name="Liu B."/>
            <person name="Lu W."/>
            <person name="Hui Y."/>
            <person name="Liang J."/>
            <person name="Zhou Z."/>
            <person name="Hou R."/>
            <person name="Li X."/>
            <person name="Liu Y."/>
            <person name="Li H."/>
            <person name="Ning X."/>
            <person name="Lin Y."/>
            <person name="Zhao L."/>
            <person name="Xing Q."/>
            <person name="Dou J."/>
            <person name="Li Y."/>
            <person name="Mao J."/>
            <person name="Guo H."/>
            <person name="Dou H."/>
            <person name="Li T."/>
            <person name="Mu C."/>
            <person name="Jiang W."/>
            <person name="Fu Q."/>
            <person name="Fu X."/>
            <person name="Miao Y."/>
            <person name="Liu J."/>
            <person name="Yu Q."/>
            <person name="Li R."/>
            <person name="Liao H."/>
            <person name="Li X."/>
            <person name="Kong Y."/>
            <person name="Jiang Z."/>
            <person name="Chourrout D."/>
            <person name="Li R."/>
            <person name="Bao Z."/>
        </authorList>
    </citation>
    <scope>NUCLEOTIDE SEQUENCE [LARGE SCALE GENOMIC DNA]</scope>
    <source>
        <strain evidence="3 4">PY_sf001</strain>
    </source>
</reference>
<keyword evidence="4" id="KW-1185">Reference proteome</keyword>
<accession>A0A210R2U6</accession>
<gene>
    <name evidence="3" type="ORF">KP79_PYT17797</name>
</gene>
<evidence type="ECO:0000256" key="1">
    <source>
        <dbReference type="SAM" id="Coils"/>
    </source>
</evidence>
<dbReference type="EMBL" id="NEDP02000715">
    <property type="protein sequence ID" value="OWF55265.1"/>
    <property type="molecule type" value="Genomic_DNA"/>
</dbReference>
<name>A0A210R2U6_MIZYE</name>
<organism evidence="3 4">
    <name type="scientific">Mizuhopecten yessoensis</name>
    <name type="common">Japanese scallop</name>
    <name type="synonym">Patinopecten yessoensis</name>
    <dbReference type="NCBI Taxonomy" id="6573"/>
    <lineage>
        <taxon>Eukaryota</taxon>
        <taxon>Metazoa</taxon>
        <taxon>Spiralia</taxon>
        <taxon>Lophotrochozoa</taxon>
        <taxon>Mollusca</taxon>
        <taxon>Bivalvia</taxon>
        <taxon>Autobranchia</taxon>
        <taxon>Pteriomorphia</taxon>
        <taxon>Pectinida</taxon>
        <taxon>Pectinoidea</taxon>
        <taxon>Pectinidae</taxon>
        <taxon>Mizuhopecten</taxon>
    </lineage>
</organism>
<dbReference type="Proteomes" id="UP000242188">
    <property type="component" value="Unassembled WGS sequence"/>
</dbReference>
<keyword evidence="1" id="KW-0175">Coiled coil</keyword>
<dbReference type="AlphaFoldDB" id="A0A210R2U6"/>
<feature type="region of interest" description="Disordered" evidence="2">
    <location>
        <begin position="298"/>
        <end position="319"/>
    </location>
</feature>
<sequence>MGPFHDQSQIMEFADESIAGSSLRGSPNMFEEEQLRLESAFSEFGLCEEDTDEGRLSRALQSWMPDYEFSSIKPLEKPPIQPIYSGRLGEHKHLKRSSSEDSIVTKLSLFSCSTGQDLEEEVATIRKKRRKRKGASAVKEADGLTWGKLEELNRHKRGAFASLMKAQNAIAIDTFTGEMAEEGAIQKLMDPVEKAAMARVGITKGIHLTSDLKKSGSMTNIDESGKPMVLSSFKAKATRVASAGSKPASRAINLEEIRQQRANEKLAQLQKARTKRQQALRKRVSIGNIQRKMSLASDVSSDFAPNTPSARSLSPEPEERVSVWKGDREILEMDLRKGLTGRATIRIKSTTAALERVTGFGEENDFQRTVGRHEEFPFHIIDDYGLHPKIVQRIRISPQLSNVIQTDIKVRMGRPRYHEIRVRDMDIWNRGQKLDRGHTNLKVFNWLHSLREDLFEKDTECVVNDTLPSRHENLGILHVESADEPDVKPLYLKSFR</sequence>
<evidence type="ECO:0000313" key="3">
    <source>
        <dbReference type="EMBL" id="OWF55265.1"/>
    </source>
</evidence>
<comment type="caution">
    <text evidence="3">The sequence shown here is derived from an EMBL/GenBank/DDBJ whole genome shotgun (WGS) entry which is preliminary data.</text>
</comment>